<evidence type="ECO:0000313" key="2">
    <source>
        <dbReference type="Proteomes" id="UP000185655"/>
    </source>
</evidence>
<dbReference type="RefSeq" id="WP_031366191.1">
    <property type="nucleotide sequence ID" value="NZ_FPKS01000004.1"/>
</dbReference>
<organism evidence="1 2">
    <name type="scientific">Pseudolactococcus chungangensis CAU 28 = DSM 22330</name>
    <dbReference type="NCBI Taxonomy" id="1122154"/>
    <lineage>
        <taxon>Bacteria</taxon>
        <taxon>Bacillati</taxon>
        <taxon>Bacillota</taxon>
        <taxon>Bacilli</taxon>
        <taxon>Lactobacillales</taxon>
        <taxon>Streptococcaceae</taxon>
        <taxon>Pseudolactococcus</taxon>
    </lineage>
</organism>
<dbReference type="STRING" id="1122154.SAMN02746068_01030"/>
<accession>A0A1K2HBS8</accession>
<dbReference type="AlphaFoldDB" id="A0A1K2HBS8"/>
<dbReference type="EMBL" id="FPKS01000004">
    <property type="protein sequence ID" value="SFZ73985.1"/>
    <property type="molecule type" value="Genomic_DNA"/>
</dbReference>
<name>A0A1K2HBS8_9LACT</name>
<dbReference type="OrthoDB" id="9903157at2"/>
<dbReference type="Proteomes" id="UP000185655">
    <property type="component" value="Unassembled WGS sequence"/>
</dbReference>
<reference evidence="1 2" key="1">
    <citation type="submission" date="2016-11" db="EMBL/GenBank/DDBJ databases">
        <authorList>
            <person name="Jaros S."/>
            <person name="Januszkiewicz K."/>
            <person name="Wedrychowicz H."/>
        </authorList>
    </citation>
    <scope>NUCLEOTIDE SEQUENCE [LARGE SCALE GENOMIC DNA]</scope>
    <source>
        <strain evidence="1 2">DSM 22330</strain>
    </source>
</reference>
<sequence length="91" mass="10953">MTFKLQQTFGELFWDNVDEKLKENKKTLKDVARFMESDDKKSEALYHRMYRSRSERTNPSNNIGGGIYSYFKQFDKFQTVGYLYDELKEDI</sequence>
<gene>
    <name evidence="1" type="ORF">SAMN02746068_01030</name>
</gene>
<proteinExistence type="predicted"/>
<evidence type="ECO:0000313" key="1">
    <source>
        <dbReference type="EMBL" id="SFZ73985.1"/>
    </source>
</evidence>
<protein>
    <submittedName>
        <fullName evidence="1">Uncharacterized protein</fullName>
    </submittedName>
</protein>